<dbReference type="EC" id="3.4.-.-" evidence="8"/>
<dbReference type="GO" id="GO:0006508">
    <property type="term" value="P:proteolysis"/>
    <property type="evidence" value="ECO:0007669"/>
    <property type="project" value="UniProtKB-KW"/>
</dbReference>
<evidence type="ECO:0000256" key="3">
    <source>
        <dbReference type="ARBA" id="ARBA00022670"/>
    </source>
</evidence>
<dbReference type="HAMAP" id="MF_00784">
    <property type="entry name" value="AgrB"/>
    <property type="match status" value="1"/>
</dbReference>
<feature type="transmembrane region" description="Helical" evidence="8">
    <location>
        <begin position="141"/>
        <end position="158"/>
    </location>
</feature>
<reference evidence="9 10" key="1">
    <citation type="submission" date="2023-03" db="EMBL/GenBank/DDBJ databases">
        <title>Plant growth-promoting bacteria for biocontrol of bacterial wilt in tomato.</title>
        <authorList>
            <person name="Song J."/>
            <person name="Jin Y.J."/>
        </authorList>
    </citation>
    <scope>NUCLEOTIDE SEQUENCE [LARGE SCALE GENOMIC DNA]</scope>
    <source>
        <strain evidence="9 10">T36S-23</strain>
    </source>
</reference>
<protein>
    <recommendedName>
        <fullName evidence="8">Putative AgrB-like protein</fullName>
        <ecNumber evidence="8">3.4.-.-</ecNumber>
    </recommendedName>
</protein>
<dbReference type="Proteomes" id="UP001260090">
    <property type="component" value="Chromosome"/>
</dbReference>
<dbReference type="EMBL" id="CP119875">
    <property type="protein sequence ID" value="WMY15013.1"/>
    <property type="molecule type" value="Genomic_DNA"/>
</dbReference>
<proteinExistence type="inferred from homology"/>
<keyword evidence="7 8" id="KW-0472">Membrane</keyword>
<evidence type="ECO:0000256" key="4">
    <source>
        <dbReference type="ARBA" id="ARBA00022692"/>
    </source>
</evidence>
<evidence type="ECO:0000313" key="10">
    <source>
        <dbReference type="Proteomes" id="UP001260090"/>
    </source>
</evidence>
<dbReference type="GeneID" id="93010497"/>
<evidence type="ECO:0000256" key="2">
    <source>
        <dbReference type="ARBA" id="ARBA00022654"/>
    </source>
</evidence>
<keyword evidence="2 8" id="KW-0673">Quorum sensing</keyword>
<feature type="transmembrane region" description="Helical" evidence="8">
    <location>
        <begin position="78"/>
        <end position="103"/>
    </location>
</feature>
<keyword evidence="6 8" id="KW-1133">Transmembrane helix</keyword>
<dbReference type="RefSeq" id="WP_232240105.1">
    <property type="nucleotide sequence ID" value="NZ_CP020937.1"/>
</dbReference>
<dbReference type="Pfam" id="PF04647">
    <property type="entry name" value="AgrB"/>
    <property type="match status" value="1"/>
</dbReference>
<evidence type="ECO:0000256" key="1">
    <source>
        <dbReference type="ARBA" id="ARBA00022475"/>
    </source>
</evidence>
<keyword evidence="5 8" id="KW-0378">Hydrolase</keyword>
<dbReference type="GO" id="GO:0008233">
    <property type="term" value="F:peptidase activity"/>
    <property type="evidence" value="ECO:0007669"/>
    <property type="project" value="UniProtKB-UniRule"/>
</dbReference>
<dbReference type="GO" id="GO:0005886">
    <property type="term" value="C:plasma membrane"/>
    <property type="evidence" value="ECO:0007669"/>
    <property type="project" value="UniProtKB-SubCell"/>
</dbReference>
<evidence type="ECO:0000256" key="6">
    <source>
        <dbReference type="ARBA" id="ARBA00022989"/>
    </source>
</evidence>
<comment type="similarity">
    <text evidence="8">Belongs to the AgrB family.</text>
</comment>
<evidence type="ECO:0000256" key="8">
    <source>
        <dbReference type="HAMAP-Rule" id="MF_00784"/>
    </source>
</evidence>
<feature type="transmembrane region" description="Helical" evidence="8">
    <location>
        <begin position="179"/>
        <end position="196"/>
    </location>
</feature>
<name>A0ABD7ZQC6_9BACI</name>
<keyword evidence="3 8" id="KW-0645">Protease</keyword>
<gene>
    <name evidence="9" type="ORF">P3F89_24295</name>
</gene>
<keyword evidence="1 8" id="KW-1003">Cell membrane</keyword>
<comment type="function">
    <text evidence="8">May be involved in the proteolytic processing of a quorum sensing system signal molecule precursor.</text>
</comment>
<evidence type="ECO:0000256" key="7">
    <source>
        <dbReference type="ARBA" id="ARBA00023136"/>
    </source>
</evidence>
<sequence>MKKKQHTIKINPFSIQLVLLVTEVINMKEEVGIEVNLTEEIASKIALWANNNCKGGQIEYLKMKLGLETILINFSKAIFVYGMAILCGVLFQTFILHSAYFAVRRVSFGLHAKSSAHCTIISVILLVGMSLIAPYIVLSNYSILGLSLIFILCLYRYAPADTEKNPLIGLDRRRKLRKEAIVTCLFIIFIALIVPNQMIKSLLVLGIALQIMFILPITYKLLKRGRNNYEKYEEEING</sequence>
<evidence type="ECO:0000256" key="5">
    <source>
        <dbReference type="ARBA" id="ARBA00022801"/>
    </source>
</evidence>
<comment type="subcellular location">
    <subcellularLocation>
        <location evidence="8">Cell membrane</location>
        <topology evidence="8">Multi-pass membrane protein</topology>
    </subcellularLocation>
</comment>
<dbReference type="InterPro" id="IPR006741">
    <property type="entry name" value="AgrB"/>
</dbReference>
<dbReference type="GO" id="GO:0009372">
    <property type="term" value="P:quorum sensing"/>
    <property type="evidence" value="ECO:0007669"/>
    <property type="project" value="UniProtKB-UniRule"/>
</dbReference>
<dbReference type="AlphaFoldDB" id="A0ABD7ZQC6"/>
<organism evidence="9 10">
    <name type="scientific">Bacillus tropicus</name>
    <dbReference type="NCBI Taxonomy" id="2026188"/>
    <lineage>
        <taxon>Bacteria</taxon>
        <taxon>Bacillati</taxon>
        <taxon>Bacillota</taxon>
        <taxon>Bacilli</taxon>
        <taxon>Bacillales</taxon>
        <taxon>Bacillaceae</taxon>
        <taxon>Bacillus</taxon>
        <taxon>Bacillus cereus group</taxon>
    </lineage>
</organism>
<dbReference type="SMART" id="SM00793">
    <property type="entry name" value="AgrB"/>
    <property type="match status" value="1"/>
</dbReference>
<keyword evidence="4 8" id="KW-0812">Transmembrane</keyword>
<feature type="transmembrane region" description="Helical" evidence="8">
    <location>
        <begin position="202"/>
        <end position="222"/>
    </location>
</feature>
<accession>A0ABD7ZQC6</accession>
<evidence type="ECO:0000313" key="9">
    <source>
        <dbReference type="EMBL" id="WMY15013.1"/>
    </source>
</evidence>